<evidence type="ECO:0000313" key="1">
    <source>
        <dbReference type="EMBL" id="GHH85808.1"/>
    </source>
</evidence>
<gene>
    <name evidence="1" type="ORF">GCM10018793_55180</name>
</gene>
<reference evidence="1" key="2">
    <citation type="submission" date="2020-09" db="EMBL/GenBank/DDBJ databases">
        <authorList>
            <person name="Sun Q."/>
            <person name="Ohkuma M."/>
        </authorList>
    </citation>
    <scope>NUCLEOTIDE SEQUENCE</scope>
    <source>
        <strain evidence="1">JCM 5069</strain>
    </source>
</reference>
<dbReference type="Proteomes" id="UP000603708">
    <property type="component" value="Unassembled WGS sequence"/>
</dbReference>
<proteinExistence type="predicted"/>
<evidence type="ECO:0000313" key="2">
    <source>
        <dbReference type="Proteomes" id="UP000603708"/>
    </source>
</evidence>
<keyword evidence="2" id="KW-1185">Reference proteome</keyword>
<organism evidence="1 2">
    <name type="scientific">Streptomyces sulfonofaciens</name>
    <dbReference type="NCBI Taxonomy" id="68272"/>
    <lineage>
        <taxon>Bacteria</taxon>
        <taxon>Bacillati</taxon>
        <taxon>Actinomycetota</taxon>
        <taxon>Actinomycetes</taxon>
        <taxon>Kitasatosporales</taxon>
        <taxon>Streptomycetaceae</taxon>
        <taxon>Streptomyces</taxon>
    </lineage>
</organism>
<reference evidence="1" key="1">
    <citation type="journal article" date="2014" name="Int. J. Syst. Evol. Microbiol.">
        <title>Complete genome sequence of Corynebacterium casei LMG S-19264T (=DSM 44701T), isolated from a smear-ripened cheese.</title>
        <authorList>
            <consortium name="US DOE Joint Genome Institute (JGI-PGF)"/>
            <person name="Walter F."/>
            <person name="Albersmeier A."/>
            <person name="Kalinowski J."/>
            <person name="Ruckert C."/>
        </authorList>
    </citation>
    <scope>NUCLEOTIDE SEQUENCE</scope>
    <source>
        <strain evidence="1">JCM 5069</strain>
    </source>
</reference>
<sequence length="112" mass="12077">MGPQMQVMYLRALGRHSVVPTGDDCELAGHPWPELEPLPHPLLKDQLTRETVRSQTAVLPVLFGGEHVQAAVAHSGGQLFDLAGEGGRIFAYVMRGGQESHESLRVIGLAGK</sequence>
<comment type="caution">
    <text evidence="1">The sequence shown here is derived from an EMBL/GenBank/DDBJ whole genome shotgun (WGS) entry which is preliminary data.</text>
</comment>
<accession>A0A919GJT0</accession>
<name>A0A919GJT0_9ACTN</name>
<dbReference type="EMBL" id="BNCD01000020">
    <property type="protein sequence ID" value="GHH85808.1"/>
    <property type="molecule type" value="Genomic_DNA"/>
</dbReference>
<protein>
    <submittedName>
        <fullName evidence="1">Uncharacterized protein</fullName>
    </submittedName>
</protein>
<dbReference type="AlphaFoldDB" id="A0A919GJT0"/>